<dbReference type="Proteomes" id="UP000001699">
    <property type="component" value="Unassembled WGS sequence"/>
</dbReference>
<evidence type="ECO:0000256" key="1">
    <source>
        <dbReference type="SAM" id="MobiDB-lite"/>
    </source>
</evidence>
<dbReference type="EMBL" id="DS499596">
    <property type="protein sequence ID" value="EDP53656.1"/>
    <property type="molecule type" value="Genomic_DNA"/>
</dbReference>
<dbReference type="VEuPathDB" id="FungiDB:AFUB_048420"/>
<gene>
    <name evidence="2" type="ORF">AFUB_048420</name>
</gene>
<reference evidence="2 3" key="1">
    <citation type="journal article" date="2008" name="PLoS Genet.">
        <title>Genomic islands in the pathogenic filamentous fungus Aspergillus fumigatus.</title>
        <authorList>
            <person name="Fedorova N.D."/>
            <person name="Khaldi N."/>
            <person name="Joardar V.S."/>
            <person name="Maiti R."/>
            <person name="Amedeo P."/>
            <person name="Anderson M.J."/>
            <person name="Crabtree J."/>
            <person name="Silva J.C."/>
            <person name="Badger J.H."/>
            <person name="Albarraq A."/>
            <person name="Angiuoli S."/>
            <person name="Bussey H."/>
            <person name="Bowyer P."/>
            <person name="Cotty P.J."/>
            <person name="Dyer P.S."/>
            <person name="Egan A."/>
            <person name="Galens K."/>
            <person name="Fraser-Liggett C.M."/>
            <person name="Haas B.J."/>
            <person name="Inman J.M."/>
            <person name="Kent R."/>
            <person name="Lemieux S."/>
            <person name="Malavazi I."/>
            <person name="Orvis J."/>
            <person name="Roemer T."/>
            <person name="Ronning C.M."/>
            <person name="Sundaram J.P."/>
            <person name="Sutton G."/>
            <person name="Turner G."/>
            <person name="Venter J.C."/>
            <person name="White O.R."/>
            <person name="Whitty B.R."/>
            <person name="Youngman P."/>
            <person name="Wolfe K.H."/>
            <person name="Goldman G.H."/>
            <person name="Wortman J.R."/>
            <person name="Jiang B."/>
            <person name="Denning D.W."/>
            <person name="Nierman W.C."/>
        </authorList>
    </citation>
    <scope>NUCLEOTIDE SEQUENCE [LARGE SCALE GENOMIC DNA]</scope>
    <source>
        <strain evidence="3">CBS 144.89 / FGSC A1163 / CEA10</strain>
    </source>
</reference>
<feature type="region of interest" description="Disordered" evidence="1">
    <location>
        <begin position="77"/>
        <end position="103"/>
    </location>
</feature>
<proteinExistence type="predicted"/>
<accession>B0XXI2</accession>
<evidence type="ECO:0000313" key="3">
    <source>
        <dbReference type="Proteomes" id="UP000001699"/>
    </source>
</evidence>
<keyword evidence="3" id="KW-1185">Reference proteome</keyword>
<sequence length="103" mass="11056">MRNALSGANNAGKPWQTISAVRLQPAPEDGYTWSVTDSKAHLMKTSLSSGTVGLYDAICREIGRSIEAVRPSREADGVLDSDRLTQGGNSCRRTSVKGTHLPQ</sequence>
<protein>
    <submittedName>
        <fullName evidence="2">Uncharacterized protein</fullName>
    </submittedName>
</protein>
<dbReference type="OrthoDB" id="5428321at2759"/>
<name>B0XXI2_ASPFC</name>
<dbReference type="HOGENOM" id="CLU_2263148_0_0_1"/>
<evidence type="ECO:0000313" key="2">
    <source>
        <dbReference type="EMBL" id="EDP53656.1"/>
    </source>
</evidence>
<feature type="compositionally biased region" description="Polar residues" evidence="1">
    <location>
        <begin position="84"/>
        <end position="103"/>
    </location>
</feature>
<dbReference type="AlphaFoldDB" id="B0XXI2"/>
<organism evidence="2 3">
    <name type="scientific">Aspergillus fumigatus (strain CBS 144.89 / FGSC A1163 / CEA10)</name>
    <name type="common">Neosartorya fumigata</name>
    <dbReference type="NCBI Taxonomy" id="451804"/>
    <lineage>
        <taxon>Eukaryota</taxon>
        <taxon>Fungi</taxon>
        <taxon>Dikarya</taxon>
        <taxon>Ascomycota</taxon>
        <taxon>Pezizomycotina</taxon>
        <taxon>Eurotiomycetes</taxon>
        <taxon>Eurotiomycetidae</taxon>
        <taxon>Eurotiales</taxon>
        <taxon>Aspergillaceae</taxon>
        <taxon>Aspergillus</taxon>
        <taxon>Aspergillus subgen. Fumigati</taxon>
    </lineage>
</organism>